<keyword evidence="6" id="KW-1185">Reference proteome</keyword>
<evidence type="ECO:0000259" key="5">
    <source>
        <dbReference type="PROSITE" id="PS51233"/>
    </source>
</evidence>
<keyword evidence="4" id="KW-0732">Signal</keyword>
<evidence type="ECO:0000256" key="3">
    <source>
        <dbReference type="SAM" id="MobiDB-lite"/>
    </source>
</evidence>
<dbReference type="GeneID" id="102802169"/>
<keyword evidence="2" id="KW-0325">Glycoprotein</keyword>
<dbReference type="PROSITE" id="PS51233">
    <property type="entry name" value="VWFD"/>
    <property type="match status" value="1"/>
</dbReference>
<dbReference type="RefSeq" id="XP_006811594.1">
    <property type="nucleotide sequence ID" value="XM_006811531.1"/>
</dbReference>
<dbReference type="Proteomes" id="UP000694865">
    <property type="component" value="Unplaced"/>
</dbReference>
<dbReference type="SMART" id="SM00216">
    <property type="entry name" value="VWD"/>
    <property type="match status" value="1"/>
</dbReference>
<feature type="chain" id="PRO_5046688989" evidence="4">
    <location>
        <begin position="25"/>
        <end position="236"/>
    </location>
</feature>
<keyword evidence="1" id="KW-1015">Disulfide bond</keyword>
<dbReference type="Pfam" id="PF00094">
    <property type="entry name" value="VWD"/>
    <property type="match status" value="1"/>
</dbReference>
<evidence type="ECO:0000256" key="1">
    <source>
        <dbReference type="ARBA" id="ARBA00023157"/>
    </source>
</evidence>
<reference evidence="7" key="1">
    <citation type="submission" date="2025-08" db="UniProtKB">
        <authorList>
            <consortium name="RefSeq"/>
        </authorList>
    </citation>
    <scope>IDENTIFICATION</scope>
    <source>
        <tissue evidence="7">Testes</tissue>
    </source>
</reference>
<feature type="signal peptide" evidence="4">
    <location>
        <begin position="1"/>
        <end position="24"/>
    </location>
</feature>
<name>A0ABM0LV03_SACKO</name>
<feature type="region of interest" description="Disordered" evidence="3">
    <location>
        <begin position="34"/>
        <end position="53"/>
    </location>
</feature>
<protein>
    <submittedName>
        <fullName evidence="7">Zonadhesin-like</fullName>
    </submittedName>
</protein>
<proteinExistence type="predicted"/>
<evidence type="ECO:0000313" key="6">
    <source>
        <dbReference type="Proteomes" id="UP000694865"/>
    </source>
</evidence>
<feature type="domain" description="VWFD" evidence="5">
    <location>
        <begin position="56"/>
        <end position="236"/>
    </location>
</feature>
<organism evidence="6 7">
    <name type="scientific">Saccoglossus kowalevskii</name>
    <name type="common">Acorn worm</name>
    <dbReference type="NCBI Taxonomy" id="10224"/>
    <lineage>
        <taxon>Eukaryota</taxon>
        <taxon>Metazoa</taxon>
        <taxon>Hemichordata</taxon>
        <taxon>Enteropneusta</taxon>
        <taxon>Harrimaniidae</taxon>
        <taxon>Saccoglossus</taxon>
    </lineage>
</organism>
<evidence type="ECO:0000256" key="4">
    <source>
        <dbReference type="SAM" id="SignalP"/>
    </source>
</evidence>
<evidence type="ECO:0000313" key="7">
    <source>
        <dbReference type="RefSeq" id="XP_006811594.1"/>
    </source>
</evidence>
<sequence>MFSERMKAVSTYALLFVMMYICLAESKHIWKPSPASTTTQVPATRHRRSSQGKARAAAIGYGDPHMMTFDAQEYDFEGYCSYVLVKDCLQKSFKITADFRGQYAPNKPPTKMVAITITGEGIPEIRLLEDNTYSIGGQLHNNTRKTVNIHRDWGFITVRGSRPTVNLTGLKLIVIWNGGTHRVRINLDNTDMHGHVCGLMGNADGNPDNDYIKPDGSIVYDVNEFGNSWAVPGSCP</sequence>
<gene>
    <name evidence="7" type="primary">LOC102802169</name>
</gene>
<evidence type="ECO:0000256" key="2">
    <source>
        <dbReference type="ARBA" id="ARBA00023180"/>
    </source>
</evidence>
<dbReference type="PANTHER" id="PTHR11339">
    <property type="entry name" value="EXTRACELLULAR MATRIX GLYCOPROTEIN RELATED"/>
    <property type="match status" value="1"/>
</dbReference>
<dbReference type="PANTHER" id="PTHR11339:SF386">
    <property type="entry name" value="HEMOLECTIN, ISOFORM A"/>
    <property type="match status" value="1"/>
</dbReference>
<dbReference type="InterPro" id="IPR001846">
    <property type="entry name" value="VWF_type-D"/>
</dbReference>
<dbReference type="InterPro" id="IPR050780">
    <property type="entry name" value="Mucin_vWF_Thrombospondin_sf"/>
</dbReference>
<accession>A0ABM0LV03</accession>